<dbReference type="SUPFAM" id="SSF52540">
    <property type="entry name" value="P-loop containing nucleoside triphosphate hydrolases"/>
    <property type="match status" value="1"/>
</dbReference>
<evidence type="ECO:0000256" key="17">
    <source>
        <dbReference type="ARBA" id="ARBA00022884"/>
    </source>
</evidence>
<keyword evidence="14" id="KW-0067">ATP-binding</keyword>
<feature type="domain" description="Helicase C-terminal" evidence="21">
    <location>
        <begin position="623"/>
        <end position="789"/>
    </location>
</feature>
<evidence type="ECO:0000256" key="12">
    <source>
        <dbReference type="ARBA" id="ARBA00022806"/>
    </source>
</evidence>
<dbReference type="PROSITE" id="PS51379">
    <property type="entry name" value="4FE4S_FER_2"/>
    <property type="match status" value="1"/>
</dbReference>
<keyword evidence="5" id="KW-1017">Isopeptide bond</keyword>
<dbReference type="GO" id="GO:0008270">
    <property type="term" value="F:zinc ion binding"/>
    <property type="evidence" value="ECO:0007669"/>
    <property type="project" value="TreeGrafter"/>
</dbReference>
<evidence type="ECO:0000256" key="5">
    <source>
        <dbReference type="ARBA" id="ARBA00022499"/>
    </source>
</evidence>
<keyword evidence="10" id="KW-0547">Nucleotide-binding</keyword>
<dbReference type="GO" id="GO:0005737">
    <property type="term" value="C:cytoplasm"/>
    <property type="evidence" value="ECO:0007669"/>
    <property type="project" value="UniProtKB-SubCell"/>
</dbReference>
<dbReference type="FunFam" id="2.170.150.30:FF:000001">
    <property type="entry name" value="Probable ATP-dependent RNA helicase DDX58"/>
    <property type="match status" value="1"/>
</dbReference>
<evidence type="ECO:0000256" key="15">
    <source>
        <dbReference type="ARBA" id="ARBA00022843"/>
    </source>
</evidence>
<keyword evidence="9" id="KW-0677">Repeat</keyword>
<keyword evidence="18" id="KW-0051">Antiviral defense</keyword>
<evidence type="ECO:0000256" key="13">
    <source>
        <dbReference type="ARBA" id="ARBA00022833"/>
    </source>
</evidence>
<dbReference type="InterPro" id="IPR014001">
    <property type="entry name" value="Helicase_ATP-bd"/>
</dbReference>
<evidence type="ECO:0000256" key="16">
    <source>
        <dbReference type="ARBA" id="ARBA00022859"/>
    </source>
</evidence>
<comment type="similarity">
    <text evidence="2">Belongs to the helicase family. RLR subfamily.</text>
</comment>
<dbReference type="Proteomes" id="UP001181693">
    <property type="component" value="Unassembled WGS sequence"/>
</dbReference>
<dbReference type="EMBL" id="DYDO01000003">
    <property type="protein sequence ID" value="DBA28185.1"/>
    <property type="molecule type" value="Genomic_DNA"/>
</dbReference>
<dbReference type="SMART" id="SM00490">
    <property type="entry name" value="HELICc"/>
    <property type="match status" value="1"/>
</dbReference>
<evidence type="ECO:0000259" key="20">
    <source>
        <dbReference type="PROSITE" id="PS51192"/>
    </source>
</evidence>
<gene>
    <name evidence="24" type="ORF">GDO54_008583</name>
</gene>
<dbReference type="InterPro" id="IPR051363">
    <property type="entry name" value="RLR_Helicase"/>
</dbReference>
<keyword evidence="13" id="KW-0862">Zinc</keyword>
<dbReference type="AlphaFoldDB" id="A0AAV3AZD3"/>
<keyword evidence="6" id="KW-0597">Phosphoprotein</keyword>
<evidence type="ECO:0000256" key="14">
    <source>
        <dbReference type="ARBA" id="ARBA00022840"/>
    </source>
</evidence>
<keyword evidence="25" id="KW-1185">Reference proteome</keyword>
<dbReference type="InterPro" id="IPR001650">
    <property type="entry name" value="Helicase_C-like"/>
</dbReference>
<dbReference type="InterPro" id="IPR011545">
    <property type="entry name" value="DEAD/DEAH_box_helicase_dom"/>
</dbReference>
<keyword evidence="15" id="KW-0832">Ubl conjugation</keyword>
<comment type="catalytic activity">
    <reaction evidence="19">
        <text>ATP + H2O = ADP + phosphate + H(+)</text>
        <dbReference type="Rhea" id="RHEA:13065"/>
        <dbReference type="ChEBI" id="CHEBI:15377"/>
        <dbReference type="ChEBI" id="CHEBI:15378"/>
        <dbReference type="ChEBI" id="CHEBI:30616"/>
        <dbReference type="ChEBI" id="CHEBI:43474"/>
        <dbReference type="ChEBI" id="CHEBI:456216"/>
        <dbReference type="EC" id="3.6.4.13"/>
    </reaction>
    <physiologicalReaction direction="left-to-right" evidence="19">
        <dbReference type="Rhea" id="RHEA:13066"/>
    </physiologicalReaction>
</comment>
<dbReference type="Gene3D" id="2.170.150.30">
    <property type="entry name" value="RIG-I-like receptor, C-terminal regulatory domain"/>
    <property type="match status" value="1"/>
</dbReference>
<dbReference type="Pfam" id="PF16739">
    <property type="entry name" value="CARD_2"/>
    <property type="match status" value="2"/>
</dbReference>
<evidence type="ECO:0000259" key="21">
    <source>
        <dbReference type="PROSITE" id="PS51194"/>
    </source>
</evidence>
<keyword evidence="4" id="KW-0963">Cytoplasm</keyword>
<evidence type="ECO:0000256" key="9">
    <source>
        <dbReference type="ARBA" id="ARBA00022737"/>
    </source>
</evidence>
<dbReference type="Gene3D" id="1.10.533.10">
    <property type="entry name" value="Death Domain, Fas"/>
    <property type="match status" value="2"/>
</dbReference>
<dbReference type="InterPro" id="IPR021673">
    <property type="entry name" value="RLR_CTR"/>
</dbReference>
<dbReference type="Pfam" id="PF11648">
    <property type="entry name" value="RIG-I_C-RD"/>
    <property type="match status" value="1"/>
</dbReference>
<evidence type="ECO:0000256" key="10">
    <source>
        <dbReference type="ARBA" id="ARBA00022741"/>
    </source>
</evidence>
<organism evidence="24 25">
    <name type="scientific">Pyxicephalus adspersus</name>
    <name type="common">African bullfrog</name>
    <dbReference type="NCBI Taxonomy" id="30357"/>
    <lineage>
        <taxon>Eukaryota</taxon>
        <taxon>Metazoa</taxon>
        <taxon>Chordata</taxon>
        <taxon>Craniata</taxon>
        <taxon>Vertebrata</taxon>
        <taxon>Euteleostomi</taxon>
        <taxon>Amphibia</taxon>
        <taxon>Batrachia</taxon>
        <taxon>Anura</taxon>
        <taxon>Neobatrachia</taxon>
        <taxon>Ranoidea</taxon>
        <taxon>Pyxicephalidae</taxon>
        <taxon>Pyxicephalinae</taxon>
        <taxon>Pyxicephalus</taxon>
    </lineage>
</organism>
<dbReference type="CDD" id="cd15805">
    <property type="entry name" value="RIG-I_C"/>
    <property type="match status" value="1"/>
</dbReference>
<dbReference type="GO" id="GO:0003724">
    <property type="term" value="F:RNA helicase activity"/>
    <property type="evidence" value="ECO:0007669"/>
    <property type="project" value="UniProtKB-EC"/>
</dbReference>
<name>A0AAV3AZD3_PYXAD</name>
<dbReference type="Gene3D" id="1.20.1320.30">
    <property type="match status" value="1"/>
</dbReference>
<dbReference type="InterPro" id="IPR038557">
    <property type="entry name" value="RLR_C_sf"/>
</dbReference>
<keyword evidence="8" id="KW-0479">Metal-binding</keyword>
<comment type="caution">
    <text evidence="24">The sequence shown here is derived from an EMBL/GenBank/DDBJ whole genome shotgun (WGS) entry which is preliminary data.</text>
</comment>
<proteinExistence type="inferred from homology"/>
<keyword evidence="12" id="KW-0347">Helicase</keyword>
<dbReference type="GO" id="GO:0140374">
    <property type="term" value="P:antiviral innate immune response"/>
    <property type="evidence" value="ECO:0007669"/>
    <property type="project" value="TreeGrafter"/>
</dbReference>
<accession>A0AAV3AZD3</accession>
<keyword evidence="11" id="KW-0378">Hydrolase</keyword>
<evidence type="ECO:0000256" key="1">
    <source>
        <dbReference type="ARBA" id="ARBA00004496"/>
    </source>
</evidence>
<dbReference type="PANTHER" id="PTHR14074:SF16">
    <property type="entry name" value="ANTIVIRAL INNATE IMMUNE RESPONSE RECEPTOR RIG-I"/>
    <property type="match status" value="1"/>
</dbReference>
<dbReference type="EC" id="3.6.4.13" evidence="3"/>
<evidence type="ECO:0000313" key="25">
    <source>
        <dbReference type="Proteomes" id="UP001181693"/>
    </source>
</evidence>
<feature type="domain" description="RLR CTR" evidence="23">
    <location>
        <begin position="810"/>
        <end position="939"/>
    </location>
</feature>
<dbReference type="InterPro" id="IPR031964">
    <property type="entry name" value="CARD_dom"/>
</dbReference>
<dbReference type="PANTHER" id="PTHR14074">
    <property type="entry name" value="HELICASE WITH DEATH DOMAIN-RELATED"/>
    <property type="match status" value="1"/>
</dbReference>
<keyword evidence="7" id="KW-0399">Innate immunity</keyword>
<evidence type="ECO:0000256" key="4">
    <source>
        <dbReference type="ARBA" id="ARBA00022490"/>
    </source>
</evidence>
<dbReference type="PROSITE" id="PS51789">
    <property type="entry name" value="RLR_CTR"/>
    <property type="match status" value="1"/>
</dbReference>
<evidence type="ECO:0000256" key="2">
    <source>
        <dbReference type="ARBA" id="ARBA00006866"/>
    </source>
</evidence>
<sequence length="946" mass="108134">MGTEVKESLRLYSNYIVNIIRPSYILGYMSTWMSESIIEQIKAEEARGPTAAAKLFIEKLLDLEAEGWYQGFIDCLKAAEYSGLSKALADTDFRHIQRLEEPKKRLDIIRQTVTCNINPRDLAPELGVCLIRREVEEIIQETELRGPTAGAEKLIDCLLRSDKEEWPKVFTLVLERFDCNQVLEVWKGDTESYNGKKVSTDEPGESASPLMMIQFSEEPVLENQCLSAPVELEQDNGNTIEPPKTIKYTPVPIKSMKLRKYQGELAEPAYRGNNTIICAPTGCGKTFVALSICDHHLKSMPANRKGKIVFMATKVPVYEQQKNIFFQYFEDTSYSVVGFCGDEADDVPIGMIIEQSDIIVLTPQILVNCLNNGLVPSLSIFTLLIFDECHNTIGNHPYNVLMFKYLDQKLDSPGQKLPQIIGLTASVGTGKSRCAADAVHYISKLCAGMDIECISTVKDNLEELQKVVYKPEKFIRLTNCRVNDPFAEIMSEIMVETEEMAKSVYPYLETLSDIQNRDFGTQKYESWIIGIQKKCRLLQLEDKLEESHLCSALFTYTEHLRKFNDALIINEDARTKDALDYLQSFFNNIKNGTFTEIEQKLAKKFEVKLPKLMEVAKDNENPKLDELQFILSESYHENPETRTLLFVKTRALVAALKKWIEETPSLSFLKPEMLIGRNKTHDNLGMSLPNQKGALDTFKNKRDSKLLIATSVADEGIDIPACNLVLLYEYVGNVTKMIQVRGRGRAKESKCYLVTSKNEQAEKEEINLLHEILMNDAVAELQKRDKTEFIKQNLQTQREEKRLRDYKKNFKGRVLSDENKRLLCGRCKTFACDTDNIRIINESHHTVIDKSFKDRYFTKPHAKSKSFNGYLKLHKIFCKNAKCGEDWGISGNYLSFQNIPLIKIDKFVVESADGSQEYFNKWVKVNFRMKDFKHEEIEGSFSANTD</sequence>
<evidence type="ECO:0000256" key="18">
    <source>
        <dbReference type="ARBA" id="ARBA00023118"/>
    </source>
</evidence>
<protein>
    <recommendedName>
        <fullName evidence="3">RNA helicase</fullName>
        <ecNumber evidence="3">3.6.4.13</ecNumber>
    </recommendedName>
</protein>
<evidence type="ECO:0000259" key="23">
    <source>
        <dbReference type="PROSITE" id="PS51789"/>
    </source>
</evidence>
<feature type="domain" description="4Fe-4S ferredoxin-type" evidence="22">
    <location>
        <begin position="812"/>
        <end position="842"/>
    </location>
</feature>
<dbReference type="InterPro" id="IPR017896">
    <property type="entry name" value="4Fe4S_Fe-S-bd"/>
</dbReference>
<evidence type="ECO:0000256" key="19">
    <source>
        <dbReference type="ARBA" id="ARBA00049390"/>
    </source>
</evidence>
<dbReference type="PROSITE" id="PS51192">
    <property type="entry name" value="HELICASE_ATP_BIND_1"/>
    <property type="match status" value="1"/>
</dbReference>
<reference evidence="24" key="1">
    <citation type="thesis" date="2020" institute="ProQuest LLC" country="789 East Eisenhower Parkway, Ann Arbor, MI, USA">
        <title>Comparative Genomics and Chromosome Evolution.</title>
        <authorList>
            <person name="Mudd A.B."/>
        </authorList>
    </citation>
    <scope>NUCLEOTIDE SEQUENCE</scope>
    <source>
        <strain evidence="24">1538</strain>
        <tissue evidence="24">Blood</tissue>
    </source>
</reference>
<comment type="subcellular location">
    <subcellularLocation>
        <location evidence="1">Cytoplasm</location>
    </subcellularLocation>
</comment>
<feature type="domain" description="Helicase ATP-binding" evidence="20">
    <location>
        <begin position="266"/>
        <end position="445"/>
    </location>
</feature>
<dbReference type="GO" id="GO:0003727">
    <property type="term" value="F:single-stranded RNA binding"/>
    <property type="evidence" value="ECO:0007669"/>
    <property type="project" value="TreeGrafter"/>
</dbReference>
<dbReference type="Pfam" id="PF00271">
    <property type="entry name" value="Helicase_C"/>
    <property type="match status" value="1"/>
</dbReference>
<dbReference type="GO" id="GO:0003725">
    <property type="term" value="F:double-stranded RNA binding"/>
    <property type="evidence" value="ECO:0007669"/>
    <property type="project" value="TreeGrafter"/>
</dbReference>
<dbReference type="GO" id="GO:0002753">
    <property type="term" value="P:cytoplasmic pattern recognition receptor signaling pathway"/>
    <property type="evidence" value="ECO:0007669"/>
    <property type="project" value="TreeGrafter"/>
</dbReference>
<evidence type="ECO:0000256" key="6">
    <source>
        <dbReference type="ARBA" id="ARBA00022553"/>
    </source>
</evidence>
<evidence type="ECO:0000256" key="11">
    <source>
        <dbReference type="ARBA" id="ARBA00022801"/>
    </source>
</evidence>
<dbReference type="FunFam" id="3.40.50.300:FF:001291">
    <property type="entry name" value="Probable ATP-dependent RNA helicase DDX58"/>
    <property type="match status" value="1"/>
</dbReference>
<dbReference type="InterPro" id="IPR027417">
    <property type="entry name" value="P-loop_NTPase"/>
</dbReference>
<dbReference type="PROSITE" id="PS51194">
    <property type="entry name" value="HELICASE_CTER"/>
    <property type="match status" value="1"/>
</dbReference>
<dbReference type="Gene3D" id="3.40.50.300">
    <property type="entry name" value="P-loop containing nucleotide triphosphate hydrolases"/>
    <property type="match status" value="2"/>
</dbReference>
<keyword evidence="16" id="KW-0391">Immunity</keyword>
<evidence type="ECO:0000256" key="8">
    <source>
        <dbReference type="ARBA" id="ARBA00022723"/>
    </source>
</evidence>
<dbReference type="FunFam" id="3.40.50.300:FF:001233">
    <property type="entry name" value="Probable ATP-dependent RNA helicase DDX58"/>
    <property type="match status" value="1"/>
</dbReference>
<dbReference type="SMART" id="SM00487">
    <property type="entry name" value="DEXDc"/>
    <property type="match status" value="1"/>
</dbReference>
<keyword evidence="17" id="KW-0694">RNA-binding</keyword>
<dbReference type="GO" id="GO:0005524">
    <property type="term" value="F:ATP binding"/>
    <property type="evidence" value="ECO:0007669"/>
    <property type="project" value="UniProtKB-KW"/>
</dbReference>
<dbReference type="GO" id="GO:0016787">
    <property type="term" value="F:hydrolase activity"/>
    <property type="evidence" value="ECO:0007669"/>
    <property type="project" value="UniProtKB-KW"/>
</dbReference>
<evidence type="ECO:0000256" key="3">
    <source>
        <dbReference type="ARBA" id="ARBA00012552"/>
    </source>
</evidence>
<evidence type="ECO:0000256" key="7">
    <source>
        <dbReference type="ARBA" id="ARBA00022588"/>
    </source>
</evidence>
<evidence type="ECO:0000259" key="22">
    <source>
        <dbReference type="PROSITE" id="PS51379"/>
    </source>
</evidence>
<dbReference type="InterPro" id="IPR041204">
    <property type="entry name" value="RIG-I-like_C"/>
</dbReference>
<dbReference type="CDD" id="cd12090">
    <property type="entry name" value="MDA5_ID"/>
    <property type="match status" value="1"/>
</dbReference>
<dbReference type="Pfam" id="PF00270">
    <property type="entry name" value="DEAD"/>
    <property type="match status" value="1"/>
</dbReference>
<dbReference type="Pfam" id="PF18119">
    <property type="entry name" value="RIG-I_C"/>
    <property type="match status" value="1"/>
</dbReference>
<dbReference type="InterPro" id="IPR011029">
    <property type="entry name" value="DEATH-like_dom_sf"/>
</dbReference>
<evidence type="ECO:0000313" key="24">
    <source>
        <dbReference type="EMBL" id="DBA28185.1"/>
    </source>
</evidence>